<evidence type="ECO:0000256" key="2">
    <source>
        <dbReference type="ARBA" id="ARBA00022490"/>
    </source>
</evidence>
<evidence type="ECO:0000313" key="7">
    <source>
        <dbReference type="EnsemblMetazoa" id="GBRI011108-PA"/>
    </source>
</evidence>
<evidence type="ECO:0000256" key="1">
    <source>
        <dbReference type="ARBA" id="ARBA00004430"/>
    </source>
</evidence>
<dbReference type="GO" id="GO:0015630">
    <property type="term" value="C:microtubule cytoskeleton"/>
    <property type="evidence" value="ECO:0007669"/>
    <property type="project" value="UniProtKB-ARBA"/>
</dbReference>
<evidence type="ECO:0000256" key="4">
    <source>
        <dbReference type="ARBA" id="ARBA00023273"/>
    </source>
</evidence>
<dbReference type="AlphaFoldDB" id="A0A1A9W9F8"/>
<evidence type="ECO:0000259" key="6">
    <source>
        <dbReference type="Pfam" id="PF10629"/>
    </source>
</evidence>
<evidence type="ECO:0000313" key="8">
    <source>
        <dbReference type="Proteomes" id="UP000091820"/>
    </source>
</evidence>
<dbReference type="STRING" id="37001.A0A1A9W9F8"/>
<proteinExistence type="inferred from homology"/>
<reference evidence="8" key="1">
    <citation type="submission" date="2014-03" db="EMBL/GenBank/DDBJ databases">
        <authorList>
            <person name="Aksoy S."/>
            <person name="Warren W."/>
            <person name="Wilson R.K."/>
        </authorList>
    </citation>
    <scope>NUCLEOTIDE SEQUENCE [LARGE SCALE GENOMIC DNA]</scope>
    <source>
        <strain evidence="8">IAEA</strain>
    </source>
</reference>
<dbReference type="VEuPathDB" id="VectorBase:GBRI011108"/>
<comment type="similarity">
    <text evidence="5">Belongs to the CIMIP2 family.</text>
</comment>
<organism evidence="7 8">
    <name type="scientific">Glossina brevipalpis</name>
    <dbReference type="NCBI Taxonomy" id="37001"/>
    <lineage>
        <taxon>Eukaryota</taxon>
        <taxon>Metazoa</taxon>
        <taxon>Ecdysozoa</taxon>
        <taxon>Arthropoda</taxon>
        <taxon>Hexapoda</taxon>
        <taxon>Insecta</taxon>
        <taxon>Pterygota</taxon>
        <taxon>Neoptera</taxon>
        <taxon>Endopterygota</taxon>
        <taxon>Diptera</taxon>
        <taxon>Brachycera</taxon>
        <taxon>Muscomorpha</taxon>
        <taxon>Hippoboscoidea</taxon>
        <taxon>Glossinidae</taxon>
        <taxon>Glossina</taxon>
    </lineage>
</organism>
<evidence type="ECO:0000256" key="3">
    <source>
        <dbReference type="ARBA" id="ARBA00023212"/>
    </source>
</evidence>
<reference evidence="7" key="2">
    <citation type="submission" date="2020-05" db="UniProtKB">
        <authorList>
            <consortium name="EnsemblMetazoa"/>
        </authorList>
    </citation>
    <scope>IDENTIFICATION</scope>
    <source>
        <strain evidence="7">IAEA</strain>
    </source>
</reference>
<sequence>MDMVITPEPHFIPGYTGHCPEYRYREGKTYGKLTHKLLIDPCTKHAPELIVTTPMQPLLFDYPTEKEIKTLENREKFVDAIYKHPLKPGYGGYIPKMGCKLGKRYMSAATAGIAEHEALLGLVRCVQRSLKHGSLLEGGEGVFEPKLKERMMPMTAYRGPLIPVTPRARGVKIETCRIKEEKIPYSKFTVPHFMEEDNEEKFVVNGYSGHIPMAMTRFGQSSKQLSHGALTDFVNNYRHRKSDEWCPLEAAGVASSCPNSTQFVIYHQSVGMIPNYAGHVPGEAYSFGRTYGNATVNAKRWFALHKD</sequence>
<comment type="subcellular location">
    <subcellularLocation>
        <location evidence="1">Cytoplasm</location>
        <location evidence="1">Cytoskeleton</location>
        <location evidence="1">Cilium axoneme</location>
    </subcellularLocation>
</comment>
<feature type="domain" description="Ciliary microtubule inner protein 2A-C-like" evidence="6">
    <location>
        <begin position="8"/>
        <end position="40"/>
    </location>
</feature>
<dbReference type="Proteomes" id="UP000091820">
    <property type="component" value="Unassembled WGS sequence"/>
</dbReference>
<keyword evidence="4" id="KW-0966">Cell projection</keyword>
<feature type="domain" description="Ciliary microtubule inner protein 2A-C-like" evidence="6">
    <location>
        <begin position="272"/>
        <end position="296"/>
    </location>
</feature>
<keyword evidence="2" id="KW-0963">Cytoplasm</keyword>
<evidence type="ECO:0000256" key="5">
    <source>
        <dbReference type="ARBA" id="ARBA00035661"/>
    </source>
</evidence>
<keyword evidence="8" id="KW-1185">Reference proteome</keyword>
<accession>A0A1A9W9F8</accession>
<dbReference type="EnsemblMetazoa" id="GBRI011108-RA">
    <property type="protein sequence ID" value="GBRI011108-PA"/>
    <property type="gene ID" value="GBRI011108"/>
</dbReference>
<dbReference type="InterPro" id="IPR018902">
    <property type="entry name" value="CMI2A-C-like_dom"/>
</dbReference>
<dbReference type="Pfam" id="PF10629">
    <property type="entry name" value="CMI2B-like"/>
    <property type="match status" value="2"/>
</dbReference>
<keyword evidence="3" id="KW-0206">Cytoskeleton</keyword>
<dbReference type="PANTHER" id="PTHR22146:SF8">
    <property type="entry name" value="PROTEIN FAM166B"/>
    <property type="match status" value="1"/>
</dbReference>
<dbReference type="PANTHER" id="PTHR22146">
    <property type="entry name" value="CAT EYE SYNDROME CRITICAL REGION PROTEIN 6"/>
    <property type="match status" value="1"/>
</dbReference>
<protein>
    <recommendedName>
        <fullName evidence="6">Ciliary microtubule inner protein 2A-C-like domain-containing protein</fullName>
    </recommendedName>
</protein>
<dbReference type="GO" id="GO:0005930">
    <property type="term" value="C:axoneme"/>
    <property type="evidence" value="ECO:0007669"/>
    <property type="project" value="UniProtKB-SubCell"/>
</dbReference>
<name>A0A1A9W9F8_9MUSC</name>